<dbReference type="GO" id="GO:0009116">
    <property type="term" value="P:nucleoside metabolic process"/>
    <property type="evidence" value="ECO:0007669"/>
    <property type="project" value="InterPro"/>
</dbReference>
<dbReference type="AlphaFoldDB" id="A0A317VGU8"/>
<feature type="compositionally biased region" description="Basic and acidic residues" evidence="1">
    <location>
        <begin position="394"/>
        <end position="405"/>
    </location>
</feature>
<dbReference type="InterPro" id="IPR053137">
    <property type="entry name" value="NLR-like"/>
</dbReference>
<evidence type="ECO:0000256" key="1">
    <source>
        <dbReference type="SAM" id="MobiDB-lite"/>
    </source>
</evidence>
<dbReference type="STRING" id="1450535.A0A317VGU8"/>
<dbReference type="GeneID" id="37117362"/>
<gene>
    <name evidence="2" type="ORF">BO94DRAFT_578621</name>
</gene>
<sequence length="637" mass="70441">MSPQIQAPITQRFGLPGSITAAIQFVLTGRVLESPFITRLGFRLGQGLNLQESIQNIGPHTIYRPTKDNLYVRDYIHDSRCDCLKAESQAVGYGCTRSHRNDSDLIQVHQGVVGSADQVVKKASERDHFARLLDIICYEMEAVAIMETIPCLTVRGISDYSDGHKNDDWHSYASLSAAVCTKELLKTITVPSLSKCPLEVTQDEIVRWVQGALHQTAERNLNTIVDRYGLVQELIVPELYKMIEQTDPETDQRILDSVAPLETLQKELGKCLNKLRSRANKQAKRRDNSEAMRESWKLLRKRIDERTRWVNDVSKATQRILWSTASTSRRFFLAVGRKGNRAIHDAGQTLQYAYRQAFEHLKLLMNEFKFRFRANAKDQSRSPPQNGSPLESISSREDVSSHVDGLDPYVKSPPIQHSPAASFSSERNHSDGSETQSPLTPSQSGHGSSAPEPNSPTGQSQPSHPASIKGAPTRPSAPNPSTTSPSQVPPTASPPPVPSRSPPPTPSTSSPQIPPTESPPQAPLPRRGHRHYTSENIDPSSSSPPERPRQSVEYGTGTPQQDHMLLSPRNSIQPQPQPPSTPRPVHKRESESFDSSTISTPPQVPSEDTPDTSPSRSVRDLVSLFQTPKGIMGCPPP</sequence>
<dbReference type="OrthoDB" id="1577640at2759"/>
<dbReference type="GO" id="GO:0003824">
    <property type="term" value="F:catalytic activity"/>
    <property type="evidence" value="ECO:0007669"/>
    <property type="project" value="InterPro"/>
</dbReference>
<dbReference type="EMBL" id="MSFK01000034">
    <property type="protein sequence ID" value="PWY72238.1"/>
    <property type="molecule type" value="Genomic_DNA"/>
</dbReference>
<feature type="region of interest" description="Disordered" evidence="1">
    <location>
        <begin position="375"/>
        <end position="618"/>
    </location>
</feature>
<comment type="caution">
    <text evidence="2">The sequence shown here is derived from an EMBL/GenBank/DDBJ whole genome shotgun (WGS) entry which is preliminary data.</text>
</comment>
<accession>A0A317VGU8</accession>
<feature type="compositionally biased region" description="Pro residues" evidence="1">
    <location>
        <begin position="487"/>
        <end position="523"/>
    </location>
</feature>
<proteinExistence type="predicted"/>
<dbReference type="PANTHER" id="PTHR46082">
    <property type="entry name" value="ATP/GTP-BINDING PROTEIN-RELATED"/>
    <property type="match status" value="1"/>
</dbReference>
<feature type="compositionally biased region" description="Low complexity" evidence="1">
    <location>
        <begin position="472"/>
        <end position="486"/>
    </location>
</feature>
<dbReference type="Proteomes" id="UP000246702">
    <property type="component" value="Unassembled WGS sequence"/>
</dbReference>
<dbReference type="SUPFAM" id="SSF53167">
    <property type="entry name" value="Purine and uridine phosphorylases"/>
    <property type="match status" value="1"/>
</dbReference>
<dbReference type="InterPro" id="IPR035994">
    <property type="entry name" value="Nucleoside_phosphorylase_sf"/>
</dbReference>
<name>A0A317VGU8_9EURO</name>
<dbReference type="Gene3D" id="3.40.50.1580">
    <property type="entry name" value="Nucleoside phosphorylase domain"/>
    <property type="match status" value="1"/>
</dbReference>
<feature type="compositionally biased region" description="Polar residues" evidence="1">
    <location>
        <begin position="381"/>
        <end position="393"/>
    </location>
</feature>
<organism evidence="2 3">
    <name type="scientific">Aspergillus sclerotioniger CBS 115572</name>
    <dbReference type="NCBI Taxonomy" id="1450535"/>
    <lineage>
        <taxon>Eukaryota</taxon>
        <taxon>Fungi</taxon>
        <taxon>Dikarya</taxon>
        <taxon>Ascomycota</taxon>
        <taxon>Pezizomycotina</taxon>
        <taxon>Eurotiomycetes</taxon>
        <taxon>Eurotiomycetidae</taxon>
        <taxon>Eurotiales</taxon>
        <taxon>Aspergillaceae</taxon>
        <taxon>Aspergillus</taxon>
        <taxon>Aspergillus subgen. Circumdati</taxon>
    </lineage>
</organism>
<dbReference type="PANTHER" id="PTHR46082:SF6">
    <property type="entry name" value="AAA+ ATPASE DOMAIN-CONTAINING PROTEIN-RELATED"/>
    <property type="match status" value="1"/>
</dbReference>
<feature type="compositionally biased region" description="Polar residues" evidence="1">
    <location>
        <begin position="433"/>
        <end position="464"/>
    </location>
</feature>
<evidence type="ECO:0000313" key="3">
    <source>
        <dbReference type="Proteomes" id="UP000246702"/>
    </source>
</evidence>
<reference evidence="2 3" key="1">
    <citation type="submission" date="2016-12" db="EMBL/GenBank/DDBJ databases">
        <title>The genomes of Aspergillus section Nigri reveals drivers in fungal speciation.</title>
        <authorList>
            <consortium name="DOE Joint Genome Institute"/>
            <person name="Vesth T.C."/>
            <person name="Nybo J."/>
            <person name="Theobald S."/>
            <person name="Brandl J."/>
            <person name="Frisvad J.C."/>
            <person name="Nielsen K.F."/>
            <person name="Lyhne E.K."/>
            <person name="Kogle M.E."/>
            <person name="Kuo A."/>
            <person name="Riley R."/>
            <person name="Clum A."/>
            <person name="Nolan M."/>
            <person name="Lipzen A."/>
            <person name="Salamov A."/>
            <person name="Henrissat B."/>
            <person name="Wiebenga A."/>
            <person name="De Vries R.P."/>
            <person name="Grigoriev I.V."/>
            <person name="Mortensen U.H."/>
            <person name="Andersen M.R."/>
            <person name="Baker S.E."/>
        </authorList>
    </citation>
    <scope>NUCLEOTIDE SEQUENCE [LARGE SCALE GENOMIC DNA]</scope>
    <source>
        <strain evidence="2 3">CBS 115572</strain>
    </source>
</reference>
<evidence type="ECO:0000313" key="2">
    <source>
        <dbReference type="EMBL" id="PWY72238.1"/>
    </source>
</evidence>
<keyword evidence="3" id="KW-1185">Reference proteome</keyword>
<evidence type="ECO:0008006" key="4">
    <source>
        <dbReference type="Google" id="ProtNLM"/>
    </source>
</evidence>
<dbReference type="RefSeq" id="XP_025463191.1">
    <property type="nucleotide sequence ID" value="XM_025615219.1"/>
</dbReference>
<protein>
    <recommendedName>
        <fullName evidence="4">Nucleoside phosphorylase domain-containing protein</fullName>
    </recommendedName>
</protein>